<protein>
    <submittedName>
        <fullName evidence="1">ORF46a</fullName>
    </submittedName>
</protein>
<dbReference type="AlphaFoldDB" id="A4QMH7"/>
<proteinExistence type="predicted"/>
<sequence length="46" mass="5724">MNGRVSGRSIQYFPSWRINSRIQIIYQMHEYPILFIRKFWFEPFVA</sequence>
<reference evidence="1" key="1">
    <citation type="submission" date="2007-04" db="EMBL/GenBank/DDBJ databases">
        <authorList>
            <person name="Noh E.W."/>
            <person name="Lee J.S."/>
            <person name="Choi Y.I."/>
            <person name="Han M.S."/>
            <person name="Yi Y.S."/>
            <person name="Han S.U."/>
        </authorList>
    </citation>
    <scope>NUCLEOTIDE SEQUENCE</scope>
</reference>
<evidence type="ECO:0000313" key="1">
    <source>
        <dbReference type="EMBL" id="ABP35300.1"/>
    </source>
</evidence>
<organism evidence="1">
    <name type="scientific">Pinus koraiensis</name>
    <name type="common">Korean pine</name>
    <dbReference type="NCBI Taxonomy" id="88728"/>
    <lineage>
        <taxon>Eukaryota</taxon>
        <taxon>Viridiplantae</taxon>
        <taxon>Streptophyta</taxon>
        <taxon>Embryophyta</taxon>
        <taxon>Tracheophyta</taxon>
        <taxon>Spermatophyta</taxon>
        <taxon>Pinopsida</taxon>
        <taxon>Pinidae</taxon>
        <taxon>Conifers I</taxon>
        <taxon>Pinales</taxon>
        <taxon>Pinaceae</taxon>
        <taxon>Pinus</taxon>
        <taxon>Pinus subgen. Strobus</taxon>
    </lineage>
</organism>
<keyword evidence="1" id="KW-0150">Chloroplast</keyword>
<keyword evidence="1" id="KW-0934">Plastid</keyword>
<dbReference type="EMBL" id="AY228468">
    <property type="protein sequence ID" value="ABP35300.1"/>
    <property type="molecule type" value="Genomic_DNA"/>
</dbReference>
<name>A4QMH7_PINKO</name>
<geneLocation type="chloroplast" evidence="1"/>
<accession>A4QMH7</accession>